<sequence>MDDDGAVPIVDAADLSYEAFCAQFMARNRPVIITNVGADWPARVEWCDRSGLRLETLSARYGHALAPVVGKSTKYGDESRDDVAVATYLDWLASGQAEADQLYLKDWHFTRDFPKDRIYTTPKYFADDWLNWWWDEKAAALSATSVGLDDYRFVYLGPRGSFTPLHHDVFQSYSWSINMTGQKEWLLFPPSETPKLLDKFGRVVLSNFQEIDPVQFPRAHTAKHLRVLQPPGAALFVPSGWYHQVTNTATTLSINHNWFNAYNLPLIWAYFQEQLVAVEREIEHCRDGFDSDSDWILHCQLLLRANIGMDFNELCALLEARAAISTAPFDVAQIYQVLGPLRVHPAINSSK</sequence>
<name>A0A067CBQ0_SAPPC</name>
<evidence type="ECO:0000259" key="1">
    <source>
        <dbReference type="PROSITE" id="PS51184"/>
    </source>
</evidence>
<evidence type="ECO:0000313" key="2">
    <source>
        <dbReference type="EMBL" id="KDO27938.1"/>
    </source>
</evidence>
<dbReference type="GO" id="GO:0045905">
    <property type="term" value="P:positive regulation of translational termination"/>
    <property type="evidence" value="ECO:0007669"/>
    <property type="project" value="TreeGrafter"/>
</dbReference>
<dbReference type="OMA" id="HPCMFSR"/>
<dbReference type="InterPro" id="IPR050910">
    <property type="entry name" value="JMJD6_ArgDemeth/LysHydrox"/>
</dbReference>
<dbReference type="GO" id="GO:0005634">
    <property type="term" value="C:nucleus"/>
    <property type="evidence" value="ECO:0007669"/>
    <property type="project" value="TreeGrafter"/>
</dbReference>
<feature type="domain" description="JmjC" evidence="1">
    <location>
        <begin position="110"/>
        <end position="275"/>
    </location>
</feature>
<evidence type="ECO:0000313" key="3">
    <source>
        <dbReference type="Proteomes" id="UP000030745"/>
    </source>
</evidence>
<dbReference type="PROSITE" id="PS51184">
    <property type="entry name" value="JMJC"/>
    <property type="match status" value="1"/>
</dbReference>
<dbReference type="GO" id="GO:0005737">
    <property type="term" value="C:cytoplasm"/>
    <property type="evidence" value="ECO:0007669"/>
    <property type="project" value="TreeGrafter"/>
</dbReference>
<dbReference type="SMART" id="SM00558">
    <property type="entry name" value="JmjC"/>
    <property type="match status" value="1"/>
</dbReference>
<dbReference type="RefSeq" id="XP_012201393.1">
    <property type="nucleotide sequence ID" value="XM_012346003.1"/>
</dbReference>
<dbReference type="KEGG" id="spar:SPRG_07214"/>
<dbReference type="InterPro" id="IPR041667">
    <property type="entry name" value="Cupin_8"/>
</dbReference>
<dbReference type="InterPro" id="IPR003347">
    <property type="entry name" value="JmjC_dom"/>
</dbReference>
<dbReference type="GO" id="GO:0043565">
    <property type="term" value="F:sequence-specific DNA binding"/>
    <property type="evidence" value="ECO:0007669"/>
    <property type="project" value="TreeGrafter"/>
</dbReference>
<dbReference type="GeneID" id="24129507"/>
<dbReference type="EMBL" id="KK583214">
    <property type="protein sequence ID" value="KDO27938.1"/>
    <property type="molecule type" value="Genomic_DNA"/>
</dbReference>
<reference evidence="2 3" key="1">
    <citation type="journal article" date="2013" name="PLoS Genet.">
        <title>Distinctive expansion of potential virulence genes in the genome of the oomycete fish pathogen Saprolegnia parasitica.</title>
        <authorList>
            <person name="Jiang R.H."/>
            <person name="de Bruijn I."/>
            <person name="Haas B.J."/>
            <person name="Belmonte R."/>
            <person name="Lobach L."/>
            <person name="Christie J."/>
            <person name="van den Ackerveken G."/>
            <person name="Bottin A."/>
            <person name="Bulone V."/>
            <person name="Diaz-Moreno S.M."/>
            <person name="Dumas B."/>
            <person name="Fan L."/>
            <person name="Gaulin E."/>
            <person name="Govers F."/>
            <person name="Grenville-Briggs L.J."/>
            <person name="Horner N.R."/>
            <person name="Levin J.Z."/>
            <person name="Mammella M."/>
            <person name="Meijer H.J."/>
            <person name="Morris P."/>
            <person name="Nusbaum C."/>
            <person name="Oome S."/>
            <person name="Phillips A.J."/>
            <person name="van Rooyen D."/>
            <person name="Rzeszutek E."/>
            <person name="Saraiva M."/>
            <person name="Secombes C.J."/>
            <person name="Seidl M.F."/>
            <person name="Snel B."/>
            <person name="Stassen J.H."/>
            <person name="Sykes S."/>
            <person name="Tripathy S."/>
            <person name="van den Berg H."/>
            <person name="Vega-Arreguin J.C."/>
            <person name="Wawra S."/>
            <person name="Young S.K."/>
            <person name="Zeng Q."/>
            <person name="Dieguez-Uribeondo J."/>
            <person name="Russ C."/>
            <person name="Tyler B.M."/>
            <person name="van West P."/>
        </authorList>
    </citation>
    <scope>NUCLEOTIDE SEQUENCE [LARGE SCALE GENOMIC DNA]</scope>
    <source>
        <strain evidence="2 3">CBS 223.65</strain>
    </source>
</reference>
<keyword evidence="3" id="KW-1185">Reference proteome</keyword>
<dbReference type="AlphaFoldDB" id="A0A067CBQ0"/>
<protein>
    <recommendedName>
        <fullName evidence="1">JmjC domain-containing protein</fullName>
    </recommendedName>
</protein>
<dbReference type="SUPFAM" id="SSF51197">
    <property type="entry name" value="Clavaminate synthase-like"/>
    <property type="match status" value="1"/>
</dbReference>
<organism evidence="2 3">
    <name type="scientific">Saprolegnia parasitica (strain CBS 223.65)</name>
    <dbReference type="NCBI Taxonomy" id="695850"/>
    <lineage>
        <taxon>Eukaryota</taxon>
        <taxon>Sar</taxon>
        <taxon>Stramenopiles</taxon>
        <taxon>Oomycota</taxon>
        <taxon>Saprolegniomycetes</taxon>
        <taxon>Saprolegniales</taxon>
        <taxon>Saprolegniaceae</taxon>
        <taxon>Saprolegnia</taxon>
    </lineage>
</organism>
<accession>A0A067CBQ0</accession>
<dbReference type="PANTHER" id="PTHR12480">
    <property type="entry name" value="ARGININE DEMETHYLASE AND LYSYL-HYDROXYLASE JMJD"/>
    <property type="match status" value="1"/>
</dbReference>
<dbReference type="Proteomes" id="UP000030745">
    <property type="component" value="Unassembled WGS sequence"/>
</dbReference>
<dbReference type="Pfam" id="PF13621">
    <property type="entry name" value="Cupin_8"/>
    <property type="match status" value="1"/>
</dbReference>
<dbReference type="STRING" id="695850.A0A067CBQ0"/>
<dbReference type="GO" id="GO:0016706">
    <property type="term" value="F:2-oxoglutarate-dependent dioxygenase activity"/>
    <property type="evidence" value="ECO:0007669"/>
    <property type="project" value="TreeGrafter"/>
</dbReference>
<dbReference type="OrthoDB" id="203487at2759"/>
<dbReference type="VEuPathDB" id="FungiDB:SPRG_07214"/>
<dbReference type="PANTHER" id="PTHR12480:SF6">
    <property type="entry name" value="2-OXOGLUTARATE AND IRON-DEPENDENT OXYGENASE JMJD4"/>
    <property type="match status" value="1"/>
</dbReference>
<dbReference type="Gene3D" id="2.60.120.650">
    <property type="entry name" value="Cupin"/>
    <property type="match status" value="1"/>
</dbReference>
<gene>
    <name evidence="2" type="ORF">SPRG_07214</name>
</gene>
<proteinExistence type="predicted"/>